<dbReference type="AlphaFoldDB" id="A0A423WW75"/>
<evidence type="ECO:0000313" key="4">
    <source>
        <dbReference type="Proteomes" id="UP000283895"/>
    </source>
</evidence>
<dbReference type="STRING" id="356882.A0A423WW75"/>
<reference evidence="3 4" key="1">
    <citation type="submission" date="2015-09" db="EMBL/GenBank/DDBJ databases">
        <title>Host preference determinants of Valsa canker pathogens revealed by comparative genomics.</title>
        <authorList>
            <person name="Yin Z."/>
            <person name="Huang L."/>
        </authorList>
    </citation>
    <scope>NUCLEOTIDE SEQUENCE [LARGE SCALE GENOMIC DNA]</scope>
    <source>
        <strain evidence="3 4">03-1</strain>
    </source>
</reference>
<name>A0A423WW75_9PEZI</name>
<accession>A0A423WW75</accession>
<gene>
    <name evidence="3" type="ORF">VMCG_03456</name>
</gene>
<keyword evidence="4" id="KW-1185">Reference proteome</keyword>
<dbReference type="OrthoDB" id="3934549at2759"/>
<evidence type="ECO:0000313" key="3">
    <source>
        <dbReference type="EMBL" id="ROW07736.1"/>
    </source>
</evidence>
<evidence type="ECO:0000259" key="2">
    <source>
        <dbReference type="Pfam" id="PF20684"/>
    </source>
</evidence>
<comment type="caution">
    <text evidence="3">The sequence shown here is derived from an EMBL/GenBank/DDBJ whole genome shotgun (WGS) entry which is preliminary data.</text>
</comment>
<protein>
    <recommendedName>
        <fullName evidence="2">Rhodopsin domain-containing protein</fullName>
    </recommendedName>
</protein>
<evidence type="ECO:0000256" key="1">
    <source>
        <dbReference type="SAM" id="MobiDB-lite"/>
    </source>
</evidence>
<feature type="region of interest" description="Disordered" evidence="1">
    <location>
        <begin position="86"/>
        <end position="107"/>
    </location>
</feature>
<feature type="domain" description="Rhodopsin" evidence="2">
    <location>
        <begin position="1"/>
        <end position="62"/>
    </location>
</feature>
<dbReference type="EMBL" id="LKEA01000007">
    <property type="protein sequence ID" value="ROW07736.1"/>
    <property type="molecule type" value="Genomic_DNA"/>
</dbReference>
<dbReference type="Proteomes" id="UP000283895">
    <property type="component" value="Unassembled WGS sequence"/>
</dbReference>
<organism evidence="3 4">
    <name type="scientific">Cytospora schulzeri</name>
    <dbReference type="NCBI Taxonomy" id="448051"/>
    <lineage>
        <taxon>Eukaryota</taxon>
        <taxon>Fungi</taxon>
        <taxon>Dikarya</taxon>
        <taxon>Ascomycota</taxon>
        <taxon>Pezizomycotina</taxon>
        <taxon>Sordariomycetes</taxon>
        <taxon>Sordariomycetidae</taxon>
        <taxon>Diaporthales</taxon>
        <taxon>Cytosporaceae</taxon>
        <taxon>Cytospora</taxon>
    </lineage>
</organism>
<proteinExistence type="predicted"/>
<feature type="compositionally biased region" description="Low complexity" evidence="1">
    <location>
        <begin position="88"/>
        <end position="100"/>
    </location>
</feature>
<dbReference type="InterPro" id="IPR049326">
    <property type="entry name" value="Rhodopsin_dom_fungi"/>
</dbReference>
<sequence length="186" mass="20069">MVFLLGYCVIVVSLGRLVTILESQTALNTDITYEAVTVFYWTVAEPTVTLMGICFPAMLPLSRHLVATYLSPIASLVTLHFKSRDSLGSRSRSSSGDFSGAVEHGNGSLQMTTVTGDSAIDHAEKGHAWQTSRFFGSQNSLLRGSPLLDRYQVNVHAGEPGATGISPDTVPNHSIRVDNDVRVTNT</sequence>
<dbReference type="Pfam" id="PF20684">
    <property type="entry name" value="Fung_rhodopsin"/>
    <property type="match status" value="1"/>
</dbReference>